<dbReference type="PROSITE" id="PS51471">
    <property type="entry name" value="FE2OG_OXY"/>
    <property type="match status" value="1"/>
</dbReference>
<dbReference type="SUPFAM" id="SSF51197">
    <property type="entry name" value="Clavaminate synthase-like"/>
    <property type="match status" value="1"/>
</dbReference>
<dbReference type="ExpressionAtlas" id="A0A178V377">
    <property type="expression patterns" value="baseline and differential"/>
</dbReference>
<gene>
    <name evidence="4" type="ordered locus">AXX17_At4g41240</name>
</gene>
<evidence type="ECO:0000256" key="1">
    <source>
        <dbReference type="ARBA" id="ARBA00007879"/>
    </source>
</evidence>
<dbReference type="AlphaFoldDB" id="A0A178V377"/>
<organism evidence="4 5">
    <name type="scientific">Arabidopsis thaliana</name>
    <name type="common">Mouse-ear cress</name>
    <dbReference type="NCBI Taxonomy" id="3702"/>
    <lineage>
        <taxon>Eukaryota</taxon>
        <taxon>Viridiplantae</taxon>
        <taxon>Streptophyta</taxon>
        <taxon>Embryophyta</taxon>
        <taxon>Tracheophyta</taxon>
        <taxon>Spermatophyta</taxon>
        <taxon>Magnoliopsida</taxon>
        <taxon>eudicotyledons</taxon>
        <taxon>Gunneridae</taxon>
        <taxon>Pentapetalae</taxon>
        <taxon>rosids</taxon>
        <taxon>malvids</taxon>
        <taxon>Brassicales</taxon>
        <taxon>Brassicaceae</taxon>
        <taxon>Camelineae</taxon>
        <taxon>Arabidopsis</taxon>
    </lineage>
</organism>
<dbReference type="Gene3D" id="2.60.120.590">
    <property type="entry name" value="Alpha-ketoglutarate-dependent dioxygenase AlkB-like"/>
    <property type="match status" value="1"/>
</dbReference>
<evidence type="ECO:0000313" key="4">
    <source>
        <dbReference type="EMBL" id="OAO99361.1"/>
    </source>
</evidence>
<protein>
    <recommendedName>
        <fullName evidence="3">Fe2OG dioxygenase domain-containing protein</fullName>
    </recommendedName>
</protein>
<evidence type="ECO:0000256" key="2">
    <source>
        <dbReference type="SAM" id="MobiDB-lite"/>
    </source>
</evidence>
<dbReference type="GO" id="GO:0006402">
    <property type="term" value="P:mRNA catabolic process"/>
    <property type="evidence" value="ECO:0007669"/>
    <property type="project" value="InterPro"/>
</dbReference>
<comment type="caution">
    <text evidence="4">The sequence shown here is derived from an EMBL/GenBank/DDBJ whole genome shotgun (WGS) entry which is preliminary data.</text>
</comment>
<dbReference type="InterPro" id="IPR005123">
    <property type="entry name" value="Oxoglu/Fe-dep_dioxygenase_dom"/>
</dbReference>
<dbReference type="Pfam" id="PF13532">
    <property type="entry name" value="2OG-FeII_Oxy_2"/>
    <property type="match status" value="1"/>
</dbReference>
<dbReference type="EMBL" id="LUHQ01000004">
    <property type="protein sequence ID" value="OAO99361.1"/>
    <property type="molecule type" value="Genomic_DNA"/>
</dbReference>
<feature type="compositionally biased region" description="Acidic residues" evidence="2">
    <location>
        <begin position="149"/>
        <end position="160"/>
    </location>
</feature>
<evidence type="ECO:0000259" key="3">
    <source>
        <dbReference type="PROSITE" id="PS51471"/>
    </source>
</evidence>
<dbReference type="PANTHER" id="PTHR31447">
    <property type="entry name" value="HYDROXYPROLINE-RICH GLYCOPROTEIN FAMILY PROTEIN-RELATED"/>
    <property type="match status" value="1"/>
</dbReference>
<feature type="domain" description="Fe2OG dioxygenase" evidence="3">
    <location>
        <begin position="324"/>
        <end position="421"/>
    </location>
</feature>
<evidence type="ECO:0000313" key="5">
    <source>
        <dbReference type="Proteomes" id="UP000078284"/>
    </source>
</evidence>
<reference evidence="5" key="1">
    <citation type="journal article" date="2016" name="Proc. Natl. Acad. Sci. U.S.A.">
        <title>Chromosome-level assembly of Arabidopsis thaliana Ler reveals the extent of translocation and inversion polymorphisms.</title>
        <authorList>
            <person name="Zapata L."/>
            <person name="Ding J."/>
            <person name="Willing E.M."/>
            <person name="Hartwig B."/>
            <person name="Bezdan D."/>
            <person name="Jiao W.B."/>
            <person name="Patel V."/>
            <person name="Velikkakam James G."/>
            <person name="Koornneef M."/>
            <person name="Ossowski S."/>
            <person name="Schneeberger K."/>
        </authorList>
    </citation>
    <scope>NUCLEOTIDE SEQUENCE [LARGE SCALE GENOMIC DNA]</scope>
    <source>
        <strain evidence="5">cv. Landsberg erecta</strain>
    </source>
</reference>
<dbReference type="GO" id="GO:0003729">
    <property type="term" value="F:mRNA binding"/>
    <property type="evidence" value="ECO:0007669"/>
    <property type="project" value="InterPro"/>
</dbReference>
<accession>A0A178V377</accession>
<sequence length="523" mass="58473">MEPNYEEDVFLAKYQSSELKIASEFLTNWLPFLSRDLCNDCAHVLSDRIRSLDPEHCSNIENGEVKAGSGSMVDNMESEEVDNMESEEVDNKMDNIYDGKLCVSHSLDSLKAGAFVFGSLSDNVSHAMPSSQSTVSEAASAQMSWADMGEEDGLEEEDQKENELGSHGVDVSPSVGDSMKTPEKRKLSREERERYRFMNVKKMKVFSCYEKVRGRSVNILEGLELHTGVFSAVEQKKIVDFVYELQEKGRRGELRERTFTAPHKWMRGKGRVTIQFGCCYNYAPDKAGNPPGILQRGDVDPMPSIFKVIIKRLVGWHVLPPTCVPDSCIVNIYEEDDCIPPHIDNHDFLRPFCTVSFLSECNILFGSNLKVLGPGEFSGSYSIPLPVGSVLVLKGNGADVAKHCVPAVPTKRISITFRKMDESKRPVGFTPEPDLEEIKPLPYEHTTPSTPADAVISSSRSSIDQNGSNHNNRTAHGGGSKYRRSRDYHSESRERSSSGQRRETSRHTPNRSYRPKVTSSDNV</sequence>
<feature type="compositionally biased region" description="Polar residues" evidence="2">
    <location>
        <begin position="446"/>
        <end position="474"/>
    </location>
</feature>
<feature type="region of interest" description="Disordered" evidence="2">
    <location>
        <begin position="149"/>
        <end position="189"/>
    </location>
</feature>
<name>A0A178V377_ARATH</name>
<dbReference type="InterPro" id="IPR037151">
    <property type="entry name" value="AlkB-like_sf"/>
</dbReference>
<feature type="compositionally biased region" description="Basic and acidic residues" evidence="2">
    <location>
        <begin position="485"/>
        <end position="506"/>
    </location>
</feature>
<dbReference type="InterPro" id="IPR044842">
    <property type="entry name" value="ALKBH9B/ALKBH10B-like"/>
</dbReference>
<dbReference type="InterPro" id="IPR027450">
    <property type="entry name" value="AlkB-like"/>
</dbReference>
<dbReference type="Proteomes" id="UP000078284">
    <property type="component" value="Chromosome 4"/>
</dbReference>
<dbReference type="GO" id="GO:0032451">
    <property type="term" value="F:demethylase activity"/>
    <property type="evidence" value="ECO:0007669"/>
    <property type="project" value="InterPro"/>
</dbReference>
<comment type="similarity">
    <text evidence="1">Belongs to the alkB family.</text>
</comment>
<dbReference type="PANTHER" id="PTHR31447:SF5">
    <property type="entry name" value="FE2OG DIOXYGENASE DOMAIN-CONTAINING PROTEIN"/>
    <property type="match status" value="1"/>
</dbReference>
<feature type="compositionally biased region" description="Basic and acidic residues" evidence="2">
    <location>
        <begin position="180"/>
        <end position="189"/>
    </location>
</feature>
<proteinExistence type="inferred from homology"/>
<feature type="region of interest" description="Disordered" evidence="2">
    <location>
        <begin position="424"/>
        <end position="523"/>
    </location>
</feature>